<dbReference type="EMBL" id="FOXQ01000009">
    <property type="protein sequence ID" value="SFQ34173.1"/>
    <property type="molecule type" value="Genomic_DNA"/>
</dbReference>
<evidence type="ECO:0000313" key="1">
    <source>
        <dbReference type="EMBL" id="SFQ34173.1"/>
    </source>
</evidence>
<dbReference type="Proteomes" id="UP000199031">
    <property type="component" value="Unassembled WGS sequence"/>
</dbReference>
<keyword evidence="2" id="KW-1185">Reference proteome</keyword>
<gene>
    <name evidence="1" type="ORF">SAMN05444277_109108</name>
</gene>
<accession>A0A1I5XQF0</accession>
<protein>
    <submittedName>
        <fullName evidence="1">Uncharacterized protein</fullName>
    </submittedName>
</protein>
<organism evidence="1 2">
    <name type="scientific">Parafilimonas terrae</name>
    <dbReference type="NCBI Taxonomy" id="1465490"/>
    <lineage>
        <taxon>Bacteria</taxon>
        <taxon>Pseudomonadati</taxon>
        <taxon>Bacteroidota</taxon>
        <taxon>Chitinophagia</taxon>
        <taxon>Chitinophagales</taxon>
        <taxon>Chitinophagaceae</taxon>
        <taxon>Parafilimonas</taxon>
    </lineage>
</organism>
<proteinExistence type="predicted"/>
<name>A0A1I5XQF0_9BACT</name>
<sequence length="191" mass="21530">MPRLLFVKKFATILLLLLLAFNFVGYRLLFSFLEAKANNAIVAQIDREEYNDADLITLTVPLSMPYIQDSKDFERKDGEITLNGKIYHYVKQKISQGNLVLMCLPDNEKTHLKSAKDDFFKLANELQSNNTASKKAGDHSQVVKFAVSDYEEMQTSISIFAFASETKLFPSYFNYALLKGAGAAPEQPPEA</sequence>
<dbReference type="AlphaFoldDB" id="A0A1I5XQF0"/>
<dbReference type="STRING" id="1465490.SAMN05444277_109108"/>
<evidence type="ECO:0000313" key="2">
    <source>
        <dbReference type="Proteomes" id="UP000199031"/>
    </source>
</evidence>
<reference evidence="1 2" key="1">
    <citation type="submission" date="2016-10" db="EMBL/GenBank/DDBJ databases">
        <authorList>
            <person name="de Groot N.N."/>
        </authorList>
    </citation>
    <scope>NUCLEOTIDE SEQUENCE [LARGE SCALE GENOMIC DNA]</scope>
    <source>
        <strain evidence="1 2">DSM 28286</strain>
    </source>
</reference>